<keyword evidence="5" id="KW-0997">Cell inner membrane</keyword>
<evidence type="ECO:0000256" key="6">
    <source>
        <dbReference type="ARBA" id="ARBA00022553"/>
    </source>
</evidence>
<dbReference type="PANTHER" id="PTHR44936">
    <property type="entry name" value="SENSOR PROTEIN CREC"/>
    <property type="match status" value="1"/>
</dbReference>
<organism evidence="17 18">
    <name type="scientific">Rhodoferax ferrireducens</name>
    <dbReference type="NCBI Taxonomy" id="192843"/>
    <lineage>
        <taxon>Bacteria</taxon>
        <taxon>Pseudomonadati</taxon>
        <taxon>Pseudomonadota</taxon>
        <taxon>Betaproteobacteria</taxon>
        <taxon>Burkholderiales</taxon>
        <taxon>Comamonadaceae</taxon>
        <taxon>Rhodoferax</taxon>
    </lineage>
</organism>
<feature type="domain" description="Histidine kinase" evidence="15">
    <location>
        <begin position="159"/>
        <end position="363"/>
    </location>
</feature>
<evidence type="ECO:0000259" key="15">
    <source>
        <dbReference type="PROSITE" id="PS50109"/>
    </source>
</evidence>
<dbReference type="Gene3D" id="3.30.565.10">
    <property type="entry name" value="Histidine kinase-like ATPase, C-terminal domain"/>
    <property type="match status" value="1"/>
</dbReference>
<evidence type="ECO:0000256" key="4">
    <source>
        <dbReference type="ARBA" id="ARBA00022475"/>
    </source>
</evidence>
<evidence type="ECO:0000256" key="9">
    <source>
        <dbReference type="ARBA" id="ARBA00022741"/>
    </source>
</evidence>
<reference evidence="17 18" key="1">
    <citation type="submission" date="2023-07" db="EMBL/GenBank/DDBJ databases">
        <title>Sorghum-associated microbial communities from plants grown in Nebraska, USA.</title>
        <authorList>
            <person name="Schachtman D."/>
        </authorList>
    </citation>
    <scope>NUCLEOTIDE SEQUENCE [LARGE SCALE GENOMIC DNA]</scope>
    <source>
        <strain evidence="17 18">BE313</strain>
    </source>
</reference>
<dbReference type="SUPFAM" id="SSF47384">
    <property type="entry name" value="Homodimeric domain of signal transducing histidine kinase"/>
    <property type="match status" value="1"/>
</dbReference>
<evidence type="ECO:0000259" key="16">
    <source>
        <dbReference type="PROSITE" id="PS50885"/>
    </source>
</evidence>
<keyword evidence="9" id="KW-0547">Nucleotide-binding</keyword>
<keyword evidence="18" id="KW-1185">Reference proteome</keyword>
<keyword evidence="10" id="KW-0418">Kinase</keyword>
<evidence type="ECO:0000256" key="7">
    <source>
        <dbReference type="ARBA" id="ARBA00022679"/>
    </source>
</evidence>
<dbReference type="Proteomes" id="UP001180487">
    <property type="component" value="Unassembled WGS sequence"/>
</dbReference>
<keyword evidence="4" id="KW-1003">Cell membrane</keyword>
<dbReference type="SMART" id="SM00388">
    <property type="entry name" value="HisKA"/>
    <property type="match status" value="1"/>
</dbReference>
<keyword evidence="7 17" id="KW-0808">Transferase</keyword>
<comment type="caution">
    <text evidence="17">The sequence shown here is derived from an EMBL/GenBank/DDBJ whole genome shotgun (WGS) entry which is preliminary data.</text>
</comment>
<evidence type="ECO:0000256" key="10">
    <source>
        <dbReference type="ARBA" id="ARBA00022777"/>
    </source>
</evidence>
<evidence type="ECO:0000256" key="11">
    <source>
        <dbReference type="ARBA" id="ARBA00022840"/>
    </source>
</evidence>
<gene>
    <name evidence="17" type="ORF">J2X19_000350</name>
</gene>
<dbReference type="InterPro" id="IPR004358">
    <property type="entry name" value="Sig_transdc_His_kin-like_C"/>
</dbReference>
<dbReference type="CDD" id="cd00082">
    <property type="entry name" value="HisKA"/>
    <property type="match status" value="1"/>
</dbReference>
<dbReference type="Pfam" id="PF00512">
    <property type="entry name" value="HisKA"/>
    <property type="match status" value="1"/>
</dbReference>
<keyword evidence="13" id="KW-0902">Two-component regulatory system</keyword>
<evidence type="ECO:0000256" key="5">
    <source>
        <dbReference type="ARBA" id="ARBA00022519"/>
    </source>
</evidence>
<feature type="domain" description="HAMP" evidence="16">
    <location>
        <begin position="99"/>
        <end position="151"/>
    </location>
</feature>
<dbReference type="InterPro" id="IPR050980">
    <property type="entry name" value="2C_sensor_his_kinase"/>
</dbReference>
<keyword evidence="12" id="KW-1133">Transmembrane helix</keyword>
<dbReference type="Gene3D" id="1.10.287.130">
    <property type="match status" value="1"/>
</dbReference>
<evidence type="ECO:0000256" key="1">
    <source>
        <dbReference type="ARBA" id="ARBA00000085"/>
    </source>
</evidence>
<evidence type="ECO:0000256" key="12">
    <source>
        <dbReference type="ARBA" id="ARBA00022989"/>
    </source>
</evidence>
<evidence type="ECO:0000256" key="13">
    <source>
        <dbReference type="ARBA" id="ARBA00023012"/>
    </source>
</evidence>
<dbReference type="SUPFAM" id="SSF55874">
    <property type="entry name" value="ATPase domain of HSP90 chaperone/DNA topoisomerase II/histidine kinase"/>
    <property type="match status" value="1"/>
</dbReference>
<dbReference type="InterPro" id="IPR005467">
    <property type="entry name" value="His_kinase_dom"/>
</dbReference>
<dbReference type="InterPro" id="IPR036097">
    <property type="entry name" value="HisK_dim/P_sf"/>
</dbReference>
<keyword evidence="8" id="KW-0812">Transmembrane</keyword>
<dbReference type="EC" id="2.7.13.3" evidence="3"/>
<evidence type="ECO:0000256" key="3">
    <source>
        <dbReference type="ARBA" id="ARBA00012438"/>
    </source>
</evidence>
<dbReference type="Pfam" id="PF00672">
    <property type="entry name" value="HAMP"/>
    <property type="match status" value="1"/>
</dbReference>
<dbReference type="GO" id="GO:0008256">
    <property type="term" value="F:protein histidine pros-kinase activity"/>
    <property type="evidence" value="ECO:0007669"/>
    <property type="project" value="UniProtKB-EC"/>
</dbReference>
<evidence type="ECO:0000256" key="14">
    <source>
        <dbReference type="ARBA" id="ARBA00023136"/>
    </source>
</evidence>
<dbReference type="InterPro" id="IPR003594">
    <property type="entry name" value="HATPase_dom"/>
</dbReference>
<evidence type="ECO:0000256" key="8">
    <source>
        <dbReference type="ARBA" id="ARBA00022692"/>
    </source>
</evidence>
<name>A0ABU2C384_9BURK</name>
<dbReference type="PANTHER" id="PTHR44936:SF5">
    <property type="entry name" value="SENSOR HISTIDINE KINASE ENVZ"/>
    <property type="match status" value="1"/>
</dbReference>
<keyword evidence="11" id="KW-0067">ATP-binding</keyword>
<keyword evidence="6" id="KW-0597">Phosphoprotein</keyword>
<dbReference type="CDD" id="cd00075">
    <property type="entry name" value="HATPase"/>
    <property type="match status" value="1"/>
</dbReference>
<dbReference type="Pfam" id="PF02518">
    <property type="entry name" value="HATPase_c"/>
    <property type="match status" value="1"/>
</dbReference>
<dbReference type="PROSITE" id="PS50109">
    <property type="entry name" value="HIS_KIN"/>
    <property type="match status" value="1"/>
</dbReference>
<dbReference type="InterPro" id="IPR003661">
    <property type="entry name" value="HisK_dim/P_dom"/>
</dbReference>
<dbReference type="SMART" id="SM00387">
    <property type="entry name" value="HATPase_c"/>
    <property type="match status" value="1"/>
</dbReference>
<keyword evidence="14" id="KW-0472">Membrane</keyword>
<sequence>MPSSLFGRLALLLSVAALASHGLALTMLFQLGPPPDLRMEPPPAAAPLMRPVSKPFIEFHRQPPPPRPPEGAVLGLPGVWLDIGVRLAALVVAAWIGARWLSAPIRRLACAAKALGQDIDHPPLPEVGPSECRDASRLFNQMQSQIRQQLNESDRFVAAVSHDLRTPLTRLRLRAEALGDCAQKHAFQHDIVQMDQMITATLDYLRGTAQEEPLVQLDVQSLVECLADDQLAVGHEVSVGGAAAPLPAQLSALRRCIGNLVDNAIRYGGAAHIQLLDSAEQLCIEVHDRGPGLPESELGKVLAPFYRFELPRYGQRGPVGRDIGVGLGLSIAHDIARRHQGTLLLRNGETAGLVASLQLPRQPA</sequence>
<dbReference type="InterPro" id="IPR036890">
    <property type="entry name" value="HATPase_C_sf"/>
</dbReference>
<accession>A0ABU2C384</accession>
<proteinExistence type="predicted"/>
<evidence type="ECO:0000256" key="2">
    <source>
        <dbReference type="ARBA" id="ARBA00004429"/>
    </source>
</evidence>
<dbReference type="SMART" id="SM00304">
    <property type="entry name" value="HAMP"/>
    <property type="match status" value="1"/>
</dbReference>
<dbReference type="EMBL" id="JAVDXT010000001">
    <property type="protein sequence ID" value="MDR7375692.1"/>
    <property type="molecule type" value="Genomic_DNA"/>
</dbReference>
<dbReference type="InterPro" id="IPR003660">
    <property type="entry name" value="HAMP_dom"/>
</dbReference>
<dbReference type="PROSITE" id="PS50885">
    <property type="entry name" value="HAMP"/>
    <property type="match status" value="1"/>
</dbReference>
<comment type="subcellular location">
    <subcellularLocation>
        <location evidence="2">Cell inner membrane</location>
        <topology evidence="2">Multi-pass membrane protein</topology>
    </subcellularLocation>
</comment>
<dbReference type="PRINTS" id="PR00344">
    <property type="entry name" value="BCTRLSENSOR"/>
</dbReference>
<evidence type="ECO:0000313" key="18">
    <source>
        <dbReference type="Proteomes" id="UP001180487"/>
    </source>
</evidence>
<evidence type="ECO:0000313" key="17">
    <source>
        <dbReference type="EMBL" id="MDR7375692.1"/>
    </source>
</evidence>
<protein>
    <recommendedName>
        <fullName evidence="3">histidine kinase</fullName>
        <ecNumber evidence="3">2.7.13.3</ecNumber>
    </recommendedName>
</protein>
<comment type="catalytic activity">
    <reaction evidence="1">
        <text>ATP + protein L-histidine = ADP + protein N-phospho-L-histidine.</text>
        <dbReference type="EC" id="2.7.13.3"/>
    </reaction>
</comment>